<evidence type="ECO:0000256" key="1">
    <source>
        <dbReference type="SAM" id="Phobius"/>
    </source>
</evidence>
<evidence type="ECO:0000313" key="2">
    <source>
        <dbReference type="EMBL" id="KAJ9165189.1"/>
    </source>
</evidence>
<sequence length="246" mass="27483">MATILDHLMDPAVGAFWRAEASVAWGDQNQVKLHRQAVAALRDEAVDIYISLQDELEQIDISLLNNAFDCIRWKLKALEPVFAHTVYNPHISVRDLPARQTPKAADYEHPLEPYIAPAIIAMTSLVTFASTIPLIFAWYHSQPVVGTTSDPDFFFLIQNSIMQVLGIFTTMYPVSRNKAASRAPWYWALFFTVVGTACAVAAPFMYPYLPTFWSGFVSFAGTVAQVAMAVQLVLLATAPVRRDKRD</sequence>
<keyword evidence="1" id="KW-0472">Membrane</keyword>
<reference evidence="2" key="1">
    <citation type="submission" date="2022-07" db="EMBL/GenBank/DDBJ databases">
        <title>Fungi with potential for degradation of polypropylene.</title>
        <authorList>
            <person name="Gostincar C."/>
        </authorList>
    </citation>
    <scope>NUCLEOTIDE SEQUENCE</scope>
    <source>
        <strain evidence="2">EXF-13287</strain>
    </source>
</reference>
<gene>
    <name evidence="2" type="ORF">NKR19_g641</name>
</gene>
<dbReference type="EMBL" id="JANBVN010000005">
    <property type="protein sequence ID" value="KAJ9165189.1"/>
    <property type="molecule type" value="Genomic_DNA"/>
</dbReference>
<feature type="transmembrane region" description="Helical" evidence="1">
    <location>
        <begin position="212"/>
        <end position="236"/>
    </location>
</feature>
<feature type="transmembrane region" description="Helical" evidence="1">
    <location>
        <begin position="153"/>
        <end position="174"/>
    </location>
</feature>
<name>A0AA38SDZ0_9PEZI</name>
<comment type="caution">
    <text evidence="2">The sequence shown here is derived from an EMBL/GenBank/DDBJ whole genome shotgun (WGS) entry which is preliminary data.</text>
</comment>
<organism evidence="2 3">
    <name type="scientific">Coniochaeta hoffmannii</name>
    <dbReference type="NCBI Taxonomy" id="91930"/>
    <lineage>
        <taxon>Eukaryota</taxon>
        <taxon>Fungi</taxon>
        <taxon>Dikarya</taxon>
        <taxon>Ascomycota</taxon>
        <taxon>Pezizomycotina</taxon>
        <taxon>Sordariomycetes</taxon>
        <taxon>Sordariomycetidae</taxon>
        <taxon>Coniochaetales</taxon>
        <taxon>Coniochaetaceae</taxon>
        <taxon>Coniochaeta</taxon>
    </lineage>
</organism>
<feature type="transmembrane region" description="Helical" evidence="1">
    <location>
        <begin position="118"/>
        <end position="141"/>
    </location>
</feature>
<evidence type="ECO:0000313" key="3">
    <source>
        <dbReference type="Proteomes" id="UP001174691"/>
    </source>
</evidence>
<accession>A0AA38SDZ0</accession>
<keyword evidence="1" id="KW-1133">Transmembrane helix</keyword>
<feature type="transmembrane region" description="Helical" evidence="1">
    <location>
        <begin position="186"/>
        <end position="206"/>
    </location>
</feature>
<keyword evidence="1" id="KW-0812">Transmembrane</keyword>
<proteinExistence type="predicted"/>
<keyword evidence="3" id="KW-1185">Reference proteome</keyword>
<dbReference type="Proteomes" id="UP001174691">
    <property type="component" value="Unassembled WGS sequence"/>
</dbReference>
<dbReference type="AlphaFoldDB" id="A0AA38SDZ0"/>
<protein>
    <submittedName>
        <fullName evidence="2">Uncharacterized protein</fullName>
    </submittedName>
</protein>